<name>A0ABS3YBA0_9BACT</name>
<evidence type="ECO:0000259" key="1">
    <source>
        <dbReference type="Pfam" id="PF09951"/>
    </source>
</evidence>
<evidence type="ECO:0000313" key="3">
    <source>
        <dbReference type="Proteomes" id="UP000679126"/>
    </source>
</evidence>
<feature type="domain" description="Immunity protein Imm33" evidence="1">
    <location>
        <begin position="22"/>
        <end position="101"/>
    </location>
</feature>
<dbReference type="PANTHER" id="PTHR38743">
    <property type="entry name" value="SIMILAR TO GLYOXYLASE I FAMILY PROTEIN"/>
    <property type="match status" value="1"/>
</dbReference>
<comment type="caution">
    <text evidence="2">The sequence shown here is derived from an EMBL/GenBank/DDBJ whole genome shotgun (WGS) entry which is preliminary data.</text>
</comment>
<proteinExistence type="predicted"/>
<dbReference type="InterPro" id="IPR018689">
    <property type="entry name" value="Imm33_dom"/>
</dbReference>
<dbReference type="EMBL" id="JAGHKP010000001">
    <property type="protein sequence ID" value="MBO9151949.1"/>
    <property type="molecule type" value="Genomic_DNA"/>
</dbReference>
<evidence type="ECO:0000313" key="2">
    <source>
        <dbReference type="EMBL" id="MBO9151949.1"/>
    </source>
</evidence>
<gene>
    <name evidence="2" type="ORF">J7I43_07000</name>
</gene>
<dbReference type="Proteomes" id="UP000679126">
    <property type="component" value="Unassembled WGS sequence"/>
</dbReference>
<protein>
    <submittedName>
        <fullName evidence="2">DUF2185 domain-containing protein</fullName>
    </submittedName>
</protein>
<dbReference type="Pfam" id="PF09951">
    <property type="entry name" value="Imm33"/>
    <property type="match status" value="1"/>
</dbReference>
<accession>A0ABS3YBA0</accession>
<keyword evidence="3" id="KW-1185">Reference proteome</keyword>
<dbReference type="PANTHER" id="PTHR38743:SF2">
    <property type="entry name" value="DUF2185 DOMAIN-CONTAINING PROTEIN"/>
    <property type="match status" value="1"/>
</dbReference>
<dbReference type="RefSeq" id="WP_209144632.1">
    <property type="nucleotide sequence ID" value="NZ_JAGHKP010000001.1"/>
</dbReference>
<organism evidence="2 3">
    <name type="scientific">Chitinophaga chungangae</name>
    <dbReference type="NCBI Taxonomy" id="2821488"/>
    <lineage>
        <taxon>Bacteria</taxon>
        <taxon>Pseudomonadati</taxon>
        <taxon>Bacteroidota</taxon>
        <taxon>Chitinophagia</taxon>
        <taxon>Chitinophagales</taxon>
        <taxon>Chitinophagaceae</taxon>
        <taxon>Chitinophaga</taxon>
    </lineage>
</organism>
<reference evidence="3" key="1">
    <citation type="submission" date="2021-03" db="EMBL/GenBank/DDBJ databases">
        <title>Assistant Professor.</title>
        <authorList>
            <person name="Huq M.A."/>
        </authorList>
    </citation>
    <scope>NUCLEOTIDE SEQUENCE [LARGE SCALE GENOMIC DNA]</scope>
    <source>
        <strain evidence="3">MAH-28</strain>
    </source>
</reference>
<sequence>MEKRFKLRADQIVTLIPNMGGCIATDMITVEGKPVGYMYREEPVDAVDSGWCFFSGEEDQDYIDDPNNATVYAVNTIANYDRAIIPYLNLPVGTELERKPGTDTFNQVPG</sequence>